<feature type="compositionally biased region" description="Basic residues" evidence="1">
    <location>
        <begin position="1"/>
        <end position="12"/>
    </location>
</feature>
<organism evidence="2 3">
    <name type="scientific">Penicillium nordicum</name>
    <dbReference type="NCBI Taxonomy" id="229535"/>
    <lineage>
        <taxon>Eukaryota</taxon>
        <taxon>Fungi</taxon>
        <taxon>Dikarya</taxon>
        <taxon>Ascomycota</taxon>
        <taxon>Pezizomycotina</taxon>
        <taxon>Eurotiomycetes</taxon>
        <taxon>Eurotiomycetidae</taxon>
        <taxon>Eurotiales</taxon>
        <taxon>Aspergillaceae</taxon>
        <taxon>Penicillium</taxon>
    </lineage>
</organism>
<proteinExistence type="predicted"/>
<sequence>RKTSRKTLRRTSKKEDLVRC</sequence>
<evidence type="ECO:0000256" key="1">
    <source>
        <dbReference type="SAM" id="MobiDB-lite"/>
    </source>
</evidence>
<gene>
    <name evidence="2" type="ORF">ACN38_g11360</name>
</gene>
<feature type="non-terminal residue" evidence="2">
    <location>
        <position position="1"/>
    </location>
</feature>
<evidence type="ECO:0000313" key="2">
    <source>
        <dbReference type="EMBL" id="KOS37829.1"/>
    </source>
</evidence>
<reference evidence="2 3" key="1">
    <citation type="submission" date="2015-08" db="EMBL/GenBank/DDBJ databases">
        <title>Genome sequencing of Penicillium nordicum.</title>
        <authorList>
            <person name="Nguyen H.D."/>
            <person name="Seifert K.A."/>
        </authorList>
    </citation>
    <scope>NUCLEOTIDE SEQUENCE [LARGE SCALE GENOMIC DNA]</scope>
    <source>
        <strain evidence="2 3">DAOMC 185683</strain>
    </source>
</reference>
<feature type="region of interest" description="Disordered" evidence="1">
    <location>
        <begin position="1"/>
        <end position="20"/>
    </location>
</feature>
<comment type="caution">
    <text evidence="2">The sequence shown here is derived from an EMBL/GenBank/DDBJ whole genome shotgun (WGS) entry which is preliminary data.</text>
</comment>
<name>A0A0N0RXM8_9EURO</name>
<dbReference type="Proteomes" id="UP000037696">
    <property type="component" value="Unassembled WGS sequence"/>
</dbReference>
<protein>
    <submittedName>
        <fullName evidence="2">Uncharacterized protein</fullName>
    </submittedName>
</protein>
<dbReference type="EMBL" id="LHQQ01000292">
    <property type="protein sequence ID" value="KOS37829.1"/>
    <property type="molecule type" value="Genomic_DNA"/>
</dbReference>
<evidence type="ECO:0000313" key="3">
    <source>
        <dbReference type="Proteomes" id="UP000037696"/>
    </source>
</evidence>
<dbReference type="AlphaFoldDB" id="A0A0N0RXM8"/>
<accession>A0A0N0RXM8</accession>
<keyword evidence="3" id="KW-1185">Reference proteome</keyword>